<keyword evidence="1" id="KW-1133">Transmembrane helix</keyword>
<evidence type="ECO:0000256" key="1">
    <source>
        <dbReference type="SAM" id="Phobius"/>
    </source>
</evidence>
<evidence type="ECO:0000313" key="2">
    <source>
        <dbReference type="EMBL" id="BCU71065.1"/>
    </source>
</evidence>
<proteinExistence type="predicted"/>
<gene>
    <name evidence="2" type="ORF">KN1_23620</name>
</gene>
<accession>A0A8D5U7C5</accession>
<organism evidence="2 3">
    <name type="scientific">Stygiolobus caldivivus</name>
    <dbReference type="NCBI Taxonomy" id="2824673"/>
    <lineage>
        <taxon>Archaea</taxon>
        <taxon>Thermoproteota</taxon>
        <taxon>Thermoprotei</taxon>
        <taxon>Sulfolobales</taxon>
        <taxon>Sulfolobaceae</taxon>
        <taxon>Stygiolobus</taxon>
    </lineage>
</organism>
<dbReference type="Proteomes" id="UP000825123">
    <property type="component" value="Chromosome"/>
</dbReference>
<dbReference type="AlphaFoldDB" id="A0A8D5U7C5"/>
<feature type="transmembrane region" description="Helical" evidence="1">
    <location>
        <begin position="160"/>
        <end position="178"/>
    </location>
</feature>
<dbReference type="GeneID" id="66164092"/>
<protein>
    <submittedName>
        <fullName evidence="2">Uncharacterized protein</fullName>
    </submittedName>
</protein>
<keyword evidence="3" id="KW-1185">Reference proteome</keyword>
<keyword evidence="1" id="KW-0472">Membrane</keyword>
<keyword evidence="1" id="KW-0812">Transmembrane</keyword>
<feature type="transmembrane region" description="Helical" evidence="1">
    <location>
        <begin position="6"/>
        <end position="23"/>
    </location>
</feature>
<reference evidence="2 3" key="1">
    <citation type="submission" date="2021-04" db="EMBL/GenBank/DDBJ databases">
        <title>Complete genome sequence of Stygiolobus sp. KN-1.</title>
        <authorList>
            <person name="Nakamura K."/>
            <person name="Sakai H."/>
            <person name="Kurosawa N."/>
        </authorList>
    </citation>
    <scope>NUCLEOTIDE SEQUENCE [LARGE SCALE GENOMIC DNA]</scope>
    <source>
        <strain evidence="2 3">KN-1</strain>
    </source>
</reference>
<evidence type="ECO:0000313" key="3">
    <source>
        <dbReference type="Proteomes" id="UP000825123"/>
    </source>
</evidence>
<feature type="transmembrane region" description="Helical" evidence="1">
    <location>
        <begin position="127"/>
        <end position="148"/>
    </location>
</feature>
<name>A0A8D5U7C5_9CREN</name>
<dbReference type="RefSeq" id="WP_221287822.1">
    <property type="nucleotide sequence ID" value="NZ_AP024597.1"/>
</dbReference>
<dbReference type="EMBL" id="AP024597">
    <property type="protein sequence ID" value="BCU71065.1"/>
    <property type="molecule type" value="Genomic_DNA"/>
</dbReference>
<sequence length="191" mass="21698">MVENILIILGLALFTWLNGIITYKTSVKLGRSANYLLGEGKRKIIIKFLEKGVEFFSESSLSELLEEILIANKIEGEVKFDNLQKQVIDKARAMNDEIGKIYNLSKLMIRIDNIANKFSVFSRQLKIISLILFLLPLVNFAVNSYFGLGNSIVDILECTVGTNLLAMSYLIIINSVYLKRQLKRNCDELEI</sequence>
<dbReference type="KEGG" id="csty:KN1_23620"/>